<dbReference type="Proteomes" id="UP000799755">
    <property type="component" value="Unassembled WGS sequence"/>
</dbReference>
<keyword evidence="2" id="KW-1185">Reference proteome</keyword>
<evidence type="ECO:0000313" key="1">
    <source>
        <dbReference type="EMBL" id="KAF2473670.1"/>
    </source>
</evidence>
<accession>A0ACB6R3I8</accession>
<organism evidence="1 2">
    <name type="scientific">Lindgomyces ingoldianus</name>
    <dbReference type="NCBI Taxonomy" id="673940"/>
    <lineage>
        <taxon>Eukaryota</taxon>
        <taxon>Fungi</taxon>
        <taxon>Dikarya</taxon>
        <taxon>Ascomycota</taxon>
        <taxon>Pezizomycotina</taxon>
        <taxon>Dothideomycetes</taxon>
        <taxon>Pleosporomycetidae</taxon>
        <taxon>Pleosporales</taxon>
        <taxon>Lindgomycetaceae</taxon>
        <taxon>Lindgomyces</taxon>
    </lineage>
</organism>
<sequence>MTGVVTSNRCGTCRKRKVKCDEAKPVCGPCRKGNRECEEPISKLKFTRPKEIPINLVFRPPADKPRPVLDPCSHVAVVKLSSTEDGGSFSTLRVARTRRKAIQRHQQDGDCWPLAMAQDPPLSPTESLQLILIESFGSTQPGLSLACAVECISSIPRRLGHSTPLDDAVTCLIERRSCLARKEYMPSQFQSKLYVRAIRSLRAAIADPVEGYSDNTLCAVILLGQVEVLGGGNSEGHNYVAHAGGASKLIQLRGPSRHQSCFSRLLLADQRGATASLPGLYYELCNQRRGLLLEFTVLVGNPVFGPALLKLRQENQSPGSRNRADLLREAQKLRRALQMPSEFVIAAFENGVDVIEVPSIRGDRLVPVVYEYSSRALANACVMYWASLLMLDTIIAQLLPLTSPQTTIQALRNQCDCARQKILMSYEYAERFKPLGSMFIAWPLIMSWKDASPDEREWIFSGLATLGEHCYATRRGWSEIGLVYSTKYFFG</sequence>
<gene>
    <name evidence="1" type="ORF">BDR25DRAFT_340991</name>
</gene>
<evidence type="ECO:0000313" key="2">
    <source>
        <dbReference type="Proteomes" id="UP000799755"/>
    </source>
</evidence>
<dbReference type="EMBL" id="MU003499">
    <property type="protein sequence ID" value="KAF2473670.1"/>
    <property type="molecule type" value="Genomic_DNA"/>
</dbReference>
<proteinExistence type="predicted"/>
<reference evidence="1" key="1">
    <citation type="journal article" date="2020" name="Stud. Mycol.">
        <title>101 Dothideomycetes genomes: a test case for predicting lifestyles and emergence of pathogens.</title>
        <authorList>
            <person name="Haridas S."/>
            <person name="Albert R."/>
            <person name="Binder M."/>
            <person name="Bloem J."/>
            <person name="Labutti K."/>
            <person name="Salamov A."/>
            <person name="Andreopoulos B."/>
            <person name="Baker S."/>
            <person name="Barry K."/>
            <person name="Bills G."/>
            <person name="Bluhm B."/>
            <person name="Cannon C."/>
            <person name="Castanera R."/>
            <person name="Culley D."/>
            <person name="Daum C."/>
            <person name="Ezra D."/>
            <person name="Gonzalez J."/>
            <person name="Henrissat B."/>
            <person name="Kuo A."/>
            <person name="Liang C."/>
            <person name="Lipzen A."/>
            <person name="Lutzoni F."/>
            <person name="Magnuson J."/>
            <person name="Mondo S."/>
            <person name="Nolan M."/>
            <person name="Ohm R."/>
            <person name="Pangilinan J."/>
            <person name="Park H.-J."/>
            <person name="Ramirez L."/>
            <person name="Alfaro M."/>
            <person name="Sun H."/>
            <person name="Tritt A."/>
            <person name="Yoshinaga Y."/>
            <person name="Zwiers L.-H."/>
            <person name="Turgeon B."/>
            <person name="Goodwin S."/>
            <person name="Spatafora J."/>
            <person name="Crous P."/>
            <person name="Grigoriev I."/>
        </authorList>
    </citation>
    <scope>NUCLEOTIDE SEQUENCE</scope>
    <source>
        <strain evidence="1">ATCC 200398</strain>
    </source>
</reference>
<name>A0ACB6R3I8_9PLEO</name>
<comment type="caution">
    <text evidence="1">The sequence shown here is derived from an EMBL/GenBank/DDBJ whole genome shotgun (WGS) entry which is preliminary data.</text>
</comment>
<protein>
    <submittedName>
        <fullName evidence="1">Uncharacterized protein</fullName>
    </submittedName>
</protein>